<proteinExistence type="predicted"/>
<organism evidence="2 3">
    <name type="scientific">Methanooceanicella nereidis</name>
    <dbReference type="NCBI Taxonomy" id="2052831"/>
    <lineage>
        <taxon>Archaea</taxon>
        <taxon>Methanobacteriati</taxon>
        <taxon>Methanobacteriota</taxon>
        <taxon>Stenosarchaea group</taxon>
        <taxon>Methanomicrobia</taxon>
        <taxon>Methanocellales</taxon>
        <taxon>Methanocellaceae</taxon>
        <taxon>Methanooceanicella</taxon>
    </lineage>
</organism>
<dbReference type="EMBL" id="PGCK01000008">
    <property type="protein sequence ID" value="MCD1295444.1"/>
    <property type="molecule type" value="Genomic_DNA"/>
</dbReference>
<name>A0AAP2RDA1_9EURY</name>
<evidence type="ECO:0000256" key="1">
    <source>
        <dbReference type="SAM" id="Phobius"/>
    </source>
</evidence>
<gene>
    <name evidence="2" type="ORF">CUJ83_10580</name>
</gene>
<sequence length="159" mass="16613">MVKDRRRLFDDERGVEGLPVHLIVVLVVGVVALAAMVSAINGFKPQKTLTASVISVNSKDGNLLRVSSSGAGVVEKTWSCVVKVTDGDGAPVSGASVILHGLSGAGSDDTDKSGIAKINNTNAIKLNANQNSGYLTMEITAPGFYNYKNENALAVIRVD</sequence>
<feature type="transmembrane region" description="Helical" evidence="1">
    <location>
        <begin position="20"/>
        <end position="40"/>
    </location>
</feature>
<dbReference type="Proteomes" id="UP001320159">
    <property type="component" value="Unassembled WGS sequence"/>
</dbReference>
<protein>
    <recommendedName>
        <fullName evidence="4">Carboxypeptidase regulatory-like domain-containing protein</fullName>
    </recommendedName>
</protein>
<dbReference type="AlphaFoldDB" id="A0AAP2RDA1"/>
<evidence type="ECO:0008006" key="4">
    <source>
        <dbReference type="Google" id="ProtNLM"/>
    </source>
</evidence>
<keyword evidence="3" id="KW-1185">Reference proteome</keyword>
<evidence type="ECO:0000313" key="3">
    <source>
        <dbReference type="Proteomes" id="UP001320159"/>
    </source>
</evidence>
<keyword evidence="1" id="KW-0812">Transmembrane</keyword>
<keyword evidence="1" id="KW-1133">Transmembrane helix</keyword>
<reference evidence="2 3" key="1">
    <citation type="submission" date="2017-11" db="EMBL/GenBank/DDBJ databases">
        <title>Isolation and Characterization of Family Methanocellaceae Species from Potential Methane Hydrate Area Offshore Southwestern Taiwan.</title>
        <authorList>
            <person name="Zhang W.-L."/>
            <person name="Chen W.-C."/>
            <person name="Lai M.-C."/>
            <person name="Chen S.-C."/>
        </authorList>
    </citation>
    <scope>NUCLEOTIDE SEQUENCE [LARGE SCALE GENOMIC DNA]</scope>
    <source>
        <strain evidence="2 3">CWC-04</strain>
    </source>
</reference>
<accession>A0AAP2RDA1</accession>
<evidence type="ECO:0000313" key="2">
    <source>
        <dbReference type="EMBL" id="MCD1295444.1"/>
    </source>
</evidence>
<comment type="caution">
    <text evidence="2">The sequence shown here is derived from an EMBL/GenBank/DDBJ whole genome shotgun (WGS) entry which is preliminary data.</text>
</comment>
<keyword evidence="1" id="KW-0472">Membrane</keyword>